<dbReference type="EC" id="7.1.1.9" evidence="17"/>
<dbReference type="GO" id="GO:0005507">
    <property type="term" value="F:copper ion binding"/>
    <property type="evidence" value="ECO:0007669"/>
    <property type="project" value="InterPro"/>
</dbReference>
<accession>A0A212IZ59</accession>
<keyword evidence="5 16" id="KW-0679">Respiratory chain</keyword>
<dbReference type="InterPro" id="IPR008972">
    <property type="entry name" value="Cupredoxin"/>
</dbReference>
<dbReference type="GO" id="GO:0020037">
    <property type="term" value="F:heme binding"/>
    <property type="evidence" value="ECO:0007669"/>
    <property type="project" value="InterPro"/>
</dbReference>
<evidence type="ECO:0000256" key="3">
    <source>
        <dbReference type="ARBA" id="ARBA00022448"/>
    </source>
</evidence>
<evidence type="ECO:0000256" key="1">
    <source>
        <dbReference type="ARBA" id="ARBA00004141"/>
    </source>
</evidence>
<dbReference type="PANTHER" id="PTHR22888">
    <property type="entry name" value="CYTOCHROME C OXIDASE, SUBUNIT II"/>
    <property type="match status" value="1"/>
</dbReference>
<organism evidence="21">
    <name type="scientific">uncultured delta proteobacterium</name>
    <dbReference type="NCBI Taxonomy" id="34034"/>
    <lineage>
        <taxon>Bacteria</taxon>
        <taxon>Deltaproteobacteria</taxon>
        <taxon>environmental samples</taxon>
    </lineage>
</organism>
<comment type="cofactor">
    <cofactor evidence="17">
        <name>Cu cation</name>
        <dbReference type="ChEBI" id="CHEBI:23378"/>
    </cofactor>
    <text evidence="17">Binds a copper A center.</text>
</comment>
<dbReference type="AlphaFoldDB" id="A0A212IZ59"/>
<dbReference type="SUPFAM" id="SSF49503">
    <property type="entry name" value="Cupredoxins"/>
    <property type="match status" value="1"/>
</dbReference>
<evidence type="ECO:0000256" key="13">
    <source>
        <dbReference type="ARBA" id="ARBA00023136"/>
    </source>
</evidence>
<evidence type="ECO:0000256" key="5">
    <source>
        <dbReference type="ARBA" id="ARBA00022660"/>
    </source>
</evidence>
<keyword evidence="8" id="KW-1278">Translocase</keyword>
<reference evidence="21" key="1">
    <citation type="submission" date="2016-04" db="EMBL/GenBank/DDBJ databases">
        <authorList>
            <person name="Evans L.H."/>
            <person name="Alamgir A."/>
            <person name="Owens N."/>
            <person name="Weber N.D."/>
            <person name="Virtaneva K."/>
            <person name="Barbian K."/>
            <person name="Babar A."/>
            <person name="Rosenke K."/>
        </authorList>
    </citation>
    <scope>NUCLEOTIDE SEQUENCE</scope>
    <source>
        <strain evidence="21">86</strain>
    </source>
</reference>
<keyword evidence="13 18" id="KW-0472">Membrane</keyword>
<proteinExistence type="inferred from homology"/>
<evidence type="ECO:0000256" key="17">
    <source>
        <dbReference type="RuleBase" id="RU004024"/>
    </source>
</evidence>
<evidence type="ECO:0000256" key="6">
    <source>
        <dbReference type="ARBA" id="ARBA00022692"/>
    </source>
</evidence>
<evidence type="ECO:0000256" key="16">
    <source>
        <dbReference type="RuleBase" id="RU000456"/>
    </source>
</evidence>
<evidence type="ECO:0000313" key="21">
    <source>
        <dbReference type="EMBL" id="SBV92394.1"/>
    </source>
</evidence>
<feature type="transmembrane region" description="Helical" evidence="18">
    <location>
        <begin position="60"/>
        <end position="78"/>
    </location>
</feature>
<dbReference type="GO" id="GO:0016491">
    <property type="term" value="F:oxidoreductase activity"/>
    <property type="evidence" value="ECO:0007669"/>
    <property type="project" value="InterPro"/>
</dbReference>
<evidence type="ECO:0000256" key="18">
    <source>
        <dbReference type="SAM" id="Phobius"/>
    </source>
</evidence>
<evidence type="ECO:0000256" key="11">
    <source>
        <dbReference type="ARBA" id="ARBA00023004"/>
    </source>
</evidence>
<dbReference type="Gene3D" id="1.10.287.90">
    <property type="match status" value="1"/>
</dbReference>
<name>A0A212IZ59_9DELT</name>
<keyword evidence="12 17" id="KW-0186">Copper</keyword>
<comment type="catalytic activity">
    <reaction evidence="17">
        <text>4 Fe(II)-[cytochrome c] + O2 + 8 H(+)(in) = 4 Fe(III)-[cytochrome c] + 2 H2O + 4 H(+)(out)</text>
        <dbReference type="Rhea" id="RHEA:11436"/>
        <dbReference type="Rhea" id="RHEA-COMP:10350"/>
        <dbReference type="Rhea" id="RHEA-COMP:14399"/>
        <dbReference type="ChEBI" id="CHEBI:15377"/>
        <dbReference type="ChEBI" id="CHEBI:15378"/>
        <dbReference type="ChEBI" id="CHEBI:15379"/>
        <dbReference type="ChEBI" id="CHEBI:29033"/>
        <dbReference type="ChEBI" id="CHEBI:29034"/>
        <dbReference type="EC" id="7.1.1.9"/>
    </reaction>
</comment>
<dbReference type="Gene3D" id="2.60.40.420">
    <property type="entry name" value="Cupredoxins - blue copper proteins"/>
    <property type="match status" value="1"/>
</dbReference>
<feature type="transmembrane region" description="Helical" evidence="18">
    <location>
        <begin position="14"/>
        <end position="39"/>
    </location>
</feature>
<dbReference type="SUPFAM" id="SSF46626">
    <property type="entry name" value="Cytochrome c"/>
    <property type="match status" value="1"/>
</dbReference>
<evidence type="ECO:0000256" key="14">
    <source>
        <dbReference type="ARBA" id="ARBA00024688"/>
    </source>
</evidence>
<evidence type="ECO:0000259" key="19">
    <source>
        <dbReference type="PROSITE" id="PS50857"/>
    </source>
</evidence>
<dbReference type="CDD" id="cd13915">
    <property type="entry name" value="CuRO_HCO_II_like_2"/>
    <property type="match status" value="1"/>
</dbReference>
<dbReference type="PROSITE" id="PS00078">
    <property type="entry name" value="COX2"/>
    <property type="match status" value="1"/>
</dbReference>
<dbReference type="InterPro" id="IPR014222">
    <property type="entry name" value="Cyt_c_oxidase_su2"/>
</dbReference>
<keyword evidence="4 15" id="KW-0349">Heme</keyword>
<dbReference type="GO" id="GO:0005886">
    <property type="term" value="C:plasma membrane"/>
    <property type="evidence" value="ECO:0007669"/>
    <property type="project" value="UniProtKB-SubCell"/>
</dbReference>
<keyword evidence="6 16" id="KW-0812">Transmembrane</keyword>
<keyword evidence="9 16" id="KW-0249">Electron transport</keyword>
<dbReference type="InterPro" id="IPR036909">
    <property type="entry name" value="Cyt_c-like_dom_sf"/>
</dbReference>
<protein>
    <recommendedName>
        <fullName evidence="17">Cytochrome c oxidase subunit 2</fullName>
        <ecNumber evidence="17">7.1.1.9</ecNumber>
    </recommendedName>
</protein>
<dbReference type="PROSITE" id="PS51007">
    <property type="entry name" value="CYTC"/>
    <property type="match status" value="1"/>
</dbReference>
<evidence type="ECO:0000256" key="2">
    <source>
        <dbReference type="ARBA" id="ARBA00007866"/>
    </source>
</evidence>
<gene>
    <name evidence="21" type="ORF">KL86DPRO_10354</name>
</gene>
<dbReference type="NCBIfam" id="TIGR02866">
    <property type="entry name" value="CoxB"/>
    <property type="match status" value="1"/>
</dbReference>
<dbReference type="InterPro" id="IPR002429">
    <property type="entry name" value="CcO_II-like_C"/>
</dbReference>
<keyword evidence="10 18" id="KW-1133">Transmembrane helix</keyword>
<dbReference type="EMBL" id="FLUQ01000001">
    <property type="protein sequence ID" value="SBV92394.1"/>
    <property type="molecule type" value="Genomic_DNA"/>
</dbReference>
<dbReference type="InterPro" id="IPR036257">
    <property type="entry name" value="Cyt_c_oxidase_su2_TM_sf"/>
</dbReference>
<feature type="domain" description="Cytochrome c" evidence="20">
    <location>
        <begin position="202"/>
        <end position="299"/>
    </location>
</feature>
<evidence type="ECO:0000256" key="7">
    <source>
        <dbReference type="ARBA" id="ARBA00022723"/>
    </source>
</evidence>
<evidence type="ECO:0000256" key="15">
    <source>
        <dbReference type="PROSITE-ProRule" id="PRU00433"/>
    </source>
</evidence>
<evidence type="ECO:0000256" key="12">
    <source>
        <dbReference type="ARBA" id="ARBA00023008"/>
    </source>
</evidence>
<dbReference type="Pfam" id="PF00034">
    <property type="entry name" value="Cytochrom_C"/>
    <property type="match status" value="1"/>
</dbReference>
<evidence type="ECO:0000256" key="9">
    <source>
        <dbReference type="ARBA" id="ARBA00022982"/>
    </source>
</evidence>
<dbReference type="PROSITE" id="PS50857">
    <property type="entry name" value="COX2_CUA"/>
    <property type="match status" value="1"/>
</dbReference>
<dbReference type="InterPro" id="IPR011759">
    <property type="entry name" value="Cyt_c_oxidase_su2_TM_dom"/>
</dbReference>
<keyword evidence="11 15" id="KW-0408">Iron</keyword>
<dbReference type="GO" id="GO:0004129">
    <property type="term" value="F:cytochrome-c oxidase activity"/>
    <property type="evidence" value="ECO:0007669"/>
    <property type="project" value="UniProtKB-EC"/>
</dbReference>
<comment type="function">
    <text evidence="14 17">Subunits I and II form the functional core of the enzyme complex. Electrons originating in cytochrome c are transferred via heme a and Cu(A) to the binuclear center formed by heme a3 and Cu(B).</text>
</comment>
<comment type="similarity">
    <text evidence="2 16">Belongs to the cytochrome c oxidase subunit 2 family.</text>
</comment>
<feature type="domain" description="Cytochrome oxidase subunit II copper A binding" evidence="19">
    <location>
        <begin position="89"/>
        <end position="199"/>
    </location>
</feature>
<evidence type="ECO:0000256" key="8">
    <source>
        <dbReference type="ARBA" id="ARBA00022967"/>
    </source>
</evidence>
<dbReference type="InterPro" id="IPR009056">
    <property type="entry name" value="Cyt_c-like_dom"/>
</dbReference>
<comment type="subcellular location">
    <subcellularLocation>
        <location evidence="16">Cell membrane</location>
        <topology evidence="16">Multi-pass membrane protein</topology>
    </subcellularLocation>
    <subcellularLocation>
        <location evidence="1">Membrane</location>
        <topology evidence="1">Multi-pass membrane protein</topology>
    </subcellularLocation>
</comment>
<sequence>MYRDSLSPVQHVDFAFYLLFGFSFAVLLILTACACWFIWRYHHTRHPKAEDIRGNVKAEVLWTLVPSLVIMGLFYYGWVGYQALRTVPDGSLDVNVTARMWSWTFTYPNNKHSNVLVVPVGQPVKLTLTTRDVIHSFFAPAFRIKMDTVPGMETYAWFKAQRPGDYDVFCAEYCGDKHAAMLATIRAVSREDFDAWLAESATGPDAGQKLMDAQGCFSCHSVDGSPGAGPTFKGAFGHKIKVLVGKTRTEIVVDENYLIESIVKPGAKITEGYEDIMPPYTDFTKEQLDSMIDYIKSLGEEQK</sequence>
<dbReference type="PANTHER" id="PTHR22888:SF9">
    <property type="entry name" value="CYTOCHROME C OXIDASE SUBUNIT 2"/>
    <property type="match status" value="1"/>
</dbReference>
<dbReference type="InterPro" id="IPR001505">
    <property type="entry name" value="Copper_CuA"/>
</dbReference>
<dbReference type="Pfam" id="PF02790">
    <property type="entry name" value="COX2_TM"/>
    <property type="match status" value="1"/>
</dbReference>
<evidence type="ECO:0000256" key="10">
    <source>
        <dbReference type="ARBA" id="ARBA00022989"/>
    </source>
</evidence>
<dbReference type="SUPFAM" id="SSF81464">
    <property type="entry name" value="Cytochrome c oxidase subunit II-like, transmembrane region"/>
    <property type="match status" value="1"/>
</dbReference>
<dbReference type="Pfam" id="PF00116">
    <property type="entry name" value="COX2"/>
    <property type="match status" value="1"/>
</dbReference>
<evidence type="ECO:0000256" key="4">
    <source>
        <dbReference type="ARBA" id="ARBA00022617"/>
    </source>
</evidence>
<dbReference type="InterPro" id="IPR045187">
    <property type="entry name" value="CcO_II"/>
</dbReference>
<dbReference type="PROSITE" id="PS51257">
    <property type="entry name" value="PROKAR_LIPOPROTEIN"/>
    <property type="match status" value="1"/>
</dbReference>
<keyword evidence="3 16" id="KW-0813">Transport</keyword>
<evidence type="ECO:0000259" key="20">
    <source>
        <dbReference type="PROSITE" id="PS51007"/>
    </source>
</evidence>
<dbReference type="GO" id="GO:0042773">
    <property type="term" value="P:ATP synthesis coupled electron transport"/>
    <property type="evidence" value="ECO:0007669"/>
    <property type="project" value="TreeGrafter"/>
</dbReference>
<keyword evidence="7 15" id="KW-0479">Metal-binding</keyword>